<feature type="compositionally biased region" description="Polar residues" evidence="7">
    <location>
        <begin position="773"/>
        <end position="794"/>
    </location>
</feature>
<accession>A0AAN6GGV2</accession>
<evidence type="ECO:0000256" key="4">
    <source>
        <dbReference type="ARBA" id="ARBA00022989"/>
    </source>
</evidence>
<dbReference type="SUPFAM" id="SSF144091">
    <property type="entry name" value="Rhomboid-like"/>
    <property type="match status" value="1"/>
</dbReference>
<keyword evidence="3" id="KW-0812">Transmembrane</keyword>
<feature type="compositionally biased region" description="Basic and acidic residues" evidence="7">
    <location>
        <begin position="739"/>
        <end position="764"/>
    </location>
</feature>
<dbReference type="EMBL" id="JAPDMQ010000023">
    <property type="protein sequence ID" value="KAK0539874.1"/>
    <property type="molecule type" value="Genomic_DNA"/>
</dbReference>
<feature type="region of interest" description="Disordered" evidence="7">
    <location>
        <begin position="722"/>
        <end position="797"/>
    </location>
</feature>
<dbReference type="GO" id="GO:0006351">
    <property type="term" value="P:DNA-templated transcription"/>
    <property type="evidence" value="ECO:0007669"/>
    <property type="project" value="InterPro"/>
</dbReference>
<feature type="compositionally biased region" description="Low complexity" evidence="7">
    <location>
        <begin position="17"/>
        <end position="29"/>
    </location>
</feature>
<feature type="compositionally biased region" description="Low complexity" evidence="7">
    <location>
        <begin position="1298"/>
        <end position="1313"/>
    </location>
</feature>
<dbReference type="GO" id="GO:0008270">
    <property type="term" value="F:zinc ion binding"/>
    <property type="evidence" value="ECO:0007669"/>
    <property type="project" value="InterPro"/>
</dbReference>
<sequence>MPAHSQEQGEPYFPDFQYQQQQQQQQQQQRLLPPPLGHPAQQQHPAEMHNGNGASSPPHSHPEPPSAGAVSTGSRSGAAESQGRKAEPGSKSKKGKEKEKEKDDGNGSAADKRHRPCSNCVNRRIPHLCRTFDPATDSSDVATRLSRLEKMVGDYLPAILDRLDGPRSGMSTRFDMGPRQHPNFHAPEEDVDEATRGSFGPTGMYIGSSTNVYAVGTVLEDVPPQEIPAAAGHVTINATGAEQDLDSVLSEFGWPALGTTLSPSAMLVAALPHRSTCDLLLDHFYKDLNWLRHPLPQRSLREAFDLFFDSGPKLTADNLNIFAILALICSIASLSIDSSVFTGRQHSRIVATRRLQWAARQALAMSTATGRGDLDAVLAWHLLCRVLLLERRQEEACLASGSSVKLAQAIGLHRDGVKLKIEPAETERRRRLWAIIFTTECYLSWFTGRPASLQQDAIDSLPPNEDDEDGDICPITVPRPPDVPTITGMTVHRYRFALGSFFLRICELQQSLRPVSYNEVLAIDRELLEWRDALPSYFKCPLGPTGAIEMDTSFDEYYPFLAPQRYLLESDFDQSRICLHRSYLLLSRNKGGSRYLPSRRACVEAAHHDILHRSALVASMKEKFDKPFINIWNVHYHSTKHFSSVAICGIALLSDPSSAQAATLRGHLVHFLEIAKLKEQHSPDSPFLEMYQREASIIRLFLEKADELAAAPVRAKVRSIEESATARKRSLTDDSPQESSKRTRASSDRRDESASQSHDGEEHATANVLLGLGQSQNPGSSANATPGSTLSNGKSPVADDAQNILDAWFQGGYQQPANDMLDFALGGLTATELASLPSFPSVATAGPLFGGAGIGMPNYNTVAAQGLGTGPAVASMSTSYPSSLPTTQTTGPMAAAQYAGRGPETNSAVPGQAGPSWLAAAQRNETTDMSQFQGYWETLIDKISYLGVAFDRNDALLIATRCYPTQQKISTNDAARSHPITINMPVSGFADAPLTKGLLIVTCLLPLFANLLQLKPYAHFQLVPHVLRQGQYWRLVTFPLCYTNSSEVLLSALLMYRSGRTVERIFGTPKYAAFLLLTLVLQAAIVTGCMLAALRAPSDGWLVFLLPAVWRKQGRLPGGPFGLVAALAHQHAQLVPDLWLVKMGPALVGDRALDWVLLAILSISQAEGSFLLCAAGVITSVLYASRLPGLKALRRIRLPSILYRVLGKIGTPWIGSTRMPQRSSRAEPRRRRTRAQRNAERVLREGPPPAAGTPAGGGAGGGAAGTGVGGDSANENNGSNQATVRFLAGLVRRWSRRPTAAPTPAAGADGAPP</sequence>
<keyword evidence="4" id="KW-1133">Transmembrane helix</keyword>
<comment type="caution">
    <text evidence="9">The sequence shown here is derived from an EMBL/GenBank/DDBJ whole genome shotgun (WGS) entry which is preliminary data.</text>
</comment>
<evidence type="ECO:0000259" key="8">
    <source>
        <dbReference type="SMART" id="SM00906"/>
    </source>
</evidence>
<dbReference type="PANTHER" id="PTHR31001:SF87">
    <property type="entry name" value="COL-21"/>
    <property type="match status" value="1"/>
</dbReference>
<proteinExistence type="predicted"/>
<organism evidence="9 10">
    <name type="scientific">Tilletia horrida</name>
    <dbReference type="NCBI Taxonomy" id="155126"/>
    <lineage>
        <taxon>Eukaryota</taxon>
        <taxon>Fungi</taxon>
        <taxon>Dikarya</taxon>
        <taxon>Basidiomycota</taxon>
        <taxon>Ustilaginomycotina</taxon>
        <taxon>Exobasidiomycetes</taxon>
        <taxon>Tilletiales</taxon>
        <taxon>Tilletiaceae</taxon>
        <taxon>Tilletia</taxon>
    </lineage>
</organism>
<feature type="region of interest" description="Disordered" evidence="7">
    <location>
        <begin position="1216"/>
        <end position="1281"/>
    </location>
</feature>
<feature type="region of interest" description="Disordered" evidence="7">
    <location>
        <begin position="1294"/>
        <end position="1313"/>
    </location>
</feature>
<evidence type="ECO:0000313" key="9">
    <source>
        <dbReference type="EMBL" id="KAK0539874.1"/>
    </source>
</evidence>
<dbReference type="GO" id="GO:0003677">
    <property type="term" value="F:DNA binding"/>
    <property type="evidence" value="ECO:0007669"/>
    <property type="project" value="InterPro"/>
</dbReference>
<dbReference type="Gene3D" id="1.20.1540.10">
    <property type="entry name" value="Rhomboid-like"/>
    <property type="match status" value="1"/>
</dbReference>
<feature type="domain" description="Xylanolytic transcriptional activator regulatory" evidence="8">
    <location>
        <begin position="396"/>
        <end position="468"/>
    </location>
</feature>
<dbReference type="InterPro" id="IPR035952">
    <property type="entry name" value="Rhomboid-like_sf"/>
</dbReference>
<evidence type="ECO:0000256" key="2">
    <source>
        <dbReference type="ARBA" id="ARBA00004141"/>
    </source>
</evidence>
<evidence type="ECO:0000256" key="1">
    <source>
        <dbReference type="ARBA" id="ARBA00004123"/>
    </source>
</evidence>
<evidence type="ECO:0000256" key="5">
    <source>
        <dbReference type="ARBA" id="ARBA00023136"/>
    </source>
</evidence>
<feature type="region of interest" description="Disordered" evidence="7">
    <location>
        <begin position="1"/>
        <end position="119"/>
    </location>
</feature>
<evidence type="ECO:0000256" key="7">
    <source>
        <dbReference type="SAM" id="MobiDB-lite"/>
    </source>
</evidence>
<dbReference type="SMART" id="SM00906">
    <property type="entry name" value="Fungal_trans"/>
    <property type="match status" value="1"/>
</dbReference>
<keyword evidence="5" id="KW-0472">Membrane</keyword>
<protein>
    <recommendedName>
        <fullName evidence="8">Xylanolytic transcriptional activator regulatory domain-containing protein</fullName>
    </recommendedName>
</protein>
<keyword evidence="6" id="KW-0539">Nucleus</keyword>
<reference evidence="9" key="1">
    <citation type="journal article" date="2023" name="PhytoFront">
        <title>Draft Genome Resources of Seven Strains of Tilletia horrida, Causal Agent of Kernel Smut of Rice.</title>
        <authorList>
            <person name="Khanal S."/>
            <person name="Antony Babu S."/>
            <person name="Zhou X.G."/>
        </authorList>
    </citation>
    <scope>NUCLEOTIDE SEQUENCE</scope>
    <source>
        <strain evidence="9">TX3</strain>
    </source>
</reference>
<dbReference type="InterPro" id="IPR007219">
    <property type="entry name" value="XnlR_reg_dom"/>
</dbReference>
<keyword evidence="10" id="KW-1185">Reference proteome</keyword>
<dbReference type="GO" id="GO:0005634">
    <property type="term" value="C:nucleus"/>
    <property type="evidence" value="ECO:0007669"/>
    <property type="project" value="UniProtKB-SubCell"/>
</dbReference>
<feature type="compositionally biased region" description="Gly residues" evidence="7">
    <location>
        <begin position="1254"/>
        <end position="1270"/>
    </location>
</feature>
<dbReference type="GO" id="GO:0016020">
    <property type="term" value="C:membrane"/>
    <property type="evidence" value="ECO:0007669"/>
    <property type="project" value="UniProtKB-SubCell"/>
</dbReference>
<dbReference type="Proteomes" id="UP001176521">
    <property type="component" value="Unassembled WGS sequence"/>
</dbReference>
<dbReference type="InterPro" id="IPR050613">
    <property type="entry name" value="Sec_Metabolite_Reg"/>
</dbReference>
<name>A0AAN6GGV2_9BASI</name>
<comment type="subcellular location">
    <subcellularLocation>
        <location evidence="2">Membrane</location>
        <topology evidence="2">Multi-pass membrane protein</topology>
    </subcellularLocation>
    <subcellularLocation>
        <location evidence="1">Nucleus</location>
    </subcellularLocation>
</comment>
<dbReference type="Pfam" id="PF04082">
    <property type="entry name" value="Fungal_trans"/>
    <property type="match status" value="1"/>
</dbReference>
<evidence type="ECO:0000313" key="10">
    <source>
        <dbReference type="Proteomes" id="UP001176521"/>
    </source>
</evidence>
<dbReference type="CDD" id="cd12148">
    <property type="entry name" value="fungal_TF_MHR"/>
    <property type="match status" value="1"/>
</dbReference>
<gene>
    <name evidence="9" type="ORF">OC842_000758</name>
</gene>
<feature type="compositionally biased region" description="Basic and acidic residues" evidence="7">
    <location>
        <begin position="82"/>
        <end position="105"/>
    </location>
</feature>
<evidence type="ECO:0000256" key="6">
    <source>
        <dbReference type="ARBA" id="ARBA00023242"/>
    </source>
</evidence>
<dbReference type="PANTHER" id="PTHR31001">
    <property type="entry name" value="UNCHARACTERIZED TRANSCRIPTIONAL REGULATORY PROTEIN"/>
    <property type="match status" value="1"/>
</dbReference>
<evidence type="ECO:0000256" key="3">
    <source>
        <dbReference type="ARBA" id="ARBA00022692"/>
    </source>
</evidence>